<dbReference type="EMBL" id="SNWR01000001">
    <property type="protein sequence ID" value="TDO41524.1"/>
    <property type="molecule type" value="Genomic_DNA"/>
</dbReference>
<dbReference type="AlphaFoldDB" id="A0A4R6JXJ2"/>
<dbReference type="PANTHER" id="PTHR31435">
    <property type="entry name" value="PROTEIN NATD1"/>
    <property type="match status" value="1"/>
</dbReference>
<proteinExistence type="predicted"/>
<dbReference type="PROSITE" id="PS51729">
    <property type="entry name" value="GNAT_YJDJ"/>
    <property type="match status" value="1"/>
</dbReference>
<dbReference type="PANTHER" id="PTHR31435:SF10">
    <property type="entry name" value="BSR4717 PROTEIN"/>
    <property type="match status" value="1"/>
</dbReference>
<reference evidence="3 4" key="1">
    <citation type="submission" date="2019-03" db="EMBL/GenBank/DDBJ databases">
        <title>Sequencing the genomes of 1000 actinobacteria strains.</title>
        <authorList>
            <person name="Klenk H.-P."/>
        </authorList>
    </citation>
    <scope>NUCLEOTIDE SEQUENCE [LARGE SCALE GENOMIC DNA]</scope>
    <source>
        <strain evidence="3 4">DSM 43805</strain>
    </source>
</reference>
<comment type="caution">
    <text evidence="3">The sequence shown here is derived from an EMBL/GenBank/DDBJ whole genome shotgun (WGS) entry which is preliminary data.</text>
</comment>
<dbReference type="InterPro" id="IPR031165">
    <property type="entry name" value="GNAT_YJDJ"/>
</dbReference>
<sequence>MSDVDVRDNPAEQRFELTVDGEVGGMAAYRVRDGVVVVTHSEVDRRFRGQGLGSVLAQRTLDELRARGARVYPACPFFAKYVAEHPEYNDIIES</sequence>
<dbReference type="InterPro" id="IPR045057">
    <property type="entry name" value="Gcn5-rel_NAT"/>
</dbReference>
<evidence type="ECO:0000259" key="1">
    <source>
        <dbReference type="PROSITE" id="PS51186"/>
    </source>
</evidence>
<dbReference type="InterPro" id="IPR000182">
    <property type="entry name" value="GNAT_dom"/>
</dbReference>
<dbReference type="PROSITE" id="PS51186">
    <property type="entry name" value="GNAT"/>
    <property type="match status" value="1"/>
</dbReference>
<protein>
    <submittedName>
        <fullName evidence="3">Uncharacterized protein</fullName>
    </submittedName>
</protein>
<dbReference type="Proteomes" id="UP000294901">
    <property type="component" value="Unassembled WGS sequence"/>
</dbReference>
<dbReference type="RefSeq" id="WP_133875533.1">
    <property type="nucleotide sequence ID" value="NZ_BOMD01000027.1"/>
</dbReference>
<evidence type="ECO:0000313" key="4">
    <source>
        <dbReference type="Proteomes" id="UP000294901"/>
    </source>
</evidence>
<evidence type="ECO:0000313" key="3">
    <source>
        <dbReference type="EMBL" id="TDO41524.1"/>
    </source>
</evidence>
<dbReference type="GO" id="GO:0016747">
    <property type="term" value="F:acyltransferase activity, transferring groups other than amino-acyl groups"/>
    <property type="evidence" value="ECO:0007669"/>
    <property type="project" value="InterPro"/>
</dbReference>
<dbReference type="Gene3D" id="3.40.630.30">
    <property type="match status" value="1"/>
</dbReference>
<name>A0A4R6JXJ2_9ACTN</name>
<dbReference type="CDD" id="cd04301">
    <property type="entry name" value="NAT_SF"/>
    <property type="match status" value="1"/>
</dbReference>
<evidence type="ECO:0000259" key="2">
    <source>
        <dbReference type="PROSITE" id="PS51729"/>
    </source>
</evidence>
<feature type="domain" description="N-acetyltransferase" evidence="2">
    <location>
        <begin position="7"/>
        <end position="93"/>
    </location>
</feature>
<feature type="domain" description="N-acetyltransferase" evidence="1">
    <location>
        <begin position="1"/>
        <end position="94"/>
    </location>
</feature>
<accession>A0A4R6JXJ2</accession>
<keyword evidence="4" id="KW-1185">Reference proteome</keyword>
<dbReference type="InterPro" id="IPR016181">
    <property type="entry name" value="Acyl_CoA_acyltransferase"/>
</dbReference>
<gene>
    <name evidence="3" type="ORF">C8E87_5258</name>
</gene>
<organism evidence="3 4">
    <name type="scientific">Paractinoplanes brasiliensis</name>
    <dbReference type="NCBI Taxonomy" id="52695"/>
    <lineage>
        <taxon>Bacteria</taxon>
        <taxon>Bacillati</taxon>
        <taxon>Actinomycetota</taxon>
        <taxon>Actinomycetes</taxon>
        <taxon>Micromonosporales</taxon>
        <taxon>Micromonosporaceae</taxon>
        <taxon>Paractinoplanes</taxon>
    </lineage>
</organism>
<dbReference type="OrthoDB" id="5405911at2"/>
<dbReference type="SUPFAM" id="SSF55729">
    <property type="entry name" value="Acyl-CoA N-acyltransferases (Nat)"/>
    <property type="match status" value="1"/>
</dbReference>
<dbReference type="Pfam" id="PF14542">
    <property type="entry name" value="Acetyltransf_CG"/>
    <property type="match status" value="1"/>
</dbReference>